<name>A0ABX1T1F6_PELUQ</name>
<dbReference type="Gene3D" id="3.40.190.10">
    <property type="entry name" value="Periplasmic binding protein-like II"/>
    <property type="match status" value="2"/>
</dbReference>
<dbReference type="PANTHER" id="PTHR35936:SF19">
    <property type="entry name" value="AMINO-ACID-BINDING PROTEIN YXEM-RELATED"/>
    <property type="match status" value="1"/>
</dbReference>
<dbReference type="SMART" id="SM00062">
    <property type="entry name" value="PBPb"/>
    <property type="match status" value="1"/>
</dbReference>
<evidence type="ECO:0000313" key="8">
    <source>
        <dbReference type="Proteomes" id="UP001166004"/>
    </source>
</evidence>
<evidence type="ECO:0000256" key="1">
    <source>
        <dbReference type="ARBA" id="ARBA00004196"/>
    </source>
</evidence>
<feature type="signal peptide" evidence="5">
    <location>
        <begin position="1"/>
        <end position="22"/>
    </location>
</feature>
<sequence length="258" mass="28862">MRYMKKKLIVVLLALLPFSLNAETKLDQILSSGELKVGTTGDWDPMTMKDPATNKYKGFDIDVMNELAKDMGVKITFVPTEWKTIVSGITAGRYDISTSVTKTPKRAEVAGFTNSYYKYGTVPLVLKKNLKKFSTWNSLNNQDVTIATTLGTSQEEKAKEFFPKSKLQSVESPARDFQEVLAGRADGNITSSTEANKLVIKYPQLAIVPDGEKNPAFLAMMVGKNDKVWNDYVNEWIKGKKSSGFFKKLLTKYNLKSL</sequence>
<dbReference type="PROSITE" id="PS01039">
    <property type="entry name" value="SBP_BACTERIAL_3"/>
    <property type="match status" value="1"/>
</dbReference>
<evidence type="ECO:0000256" key="2">
    <source>
        <dbReference type="ARBA" id="ARBA00010333"/>
    </source>
</evidence>
<keyword evidence="3 5" id="KW-0732">Signal</keyword>
<evidence type="ECO:0000256" key="4">
    <source>
        <dbReference type="RuleBase" id="RU003744"/>
    </source>
</evidence>
<comment type="similarity">
    <text evidence="2 4">Belongs to the bacterial solute-binding protein 3 family.</text>
</comment>
<evidence type="ECO:0000313" key="7">
    <source>
        <dbReference type="EMBL" id="NMN67947.1"/>
    </source>
</evidence>
<proteinExistence type="inferred from homology"/>
<organism evidence="7 8">
    <name type="scientific">Pelagibacter ubique</name>
    <dbReference type="NCBI Taxonomy" id="198252"/>
    <lineage>
        <taxon>Bacteria</taxon>
        <taxon>Pseudomonadati</taxon>
        <taxon>Pseudomonadota</taxon>
        <taxon>Alphaproteobacteria</taxon>
        <taxon>Candidatus Pelagibacterales</taxon>
        <taxon>Candidatus Pelagibacteraceae</taxon>
        <taxon>Candidatus Pelagibacter</taxon>
    </lineage>
</organism>
<evidence type="ECO:0000259" key="6">
    <source>
        <dbReference type="SMART" id="SM00062"/>
    </source>
</evidence>
<dbReference type="PANTHER" id="PTHR35936">
    <property type="entry name" value="MEMBRANE-BOUND LYTIC MUREIN TRANSGLYCOSYLASE F"/>
    <property type="match status" value="1"/>
</dbReference>
<accession>A0ABX1T1F6</accession>
<dbReference type="InterPro" id="IPR018313">
    <property type="entry name" value="SBP_3_CS"/>
</dbReference>
<dbReference type="Pfam" id="PF00497">
    <property type="entry name" value="SBP_bac_3"/>
    <property type="match status" value="1"/>
</dbReference>
<keyword evidence="8" id="KW-1185">Reference proteome</keyword>
<gene>
    <name evidence="7" type="ORF">VP91_00011010</name>
</gene>
<dbReference type="InterPro" id="IPR001638">
    <property type="entry name" value="Solute-binding_3/MltF_N"/>
</dbReference>
<comment type="caution">
    <text evidence="7">The sequence shown here is derived from an EMBL/GenBank/DDBJ whole genome shotgun (WGS) entry which is preliminary data.</text>
</comment>
<comment type="subcellular location">
    <subcellularLocation>
        <location evidence="1">Cell envelope</location>
    </subcellularLocation>
</comment>
<dbReference type="Proteomes" id="UP001166004">
    <property type="component" value="Unassembled WGS sequence"/>
</dbReference>
<reference evidence="7 8" key="1">
    <citation type="submission" date="2019-07" db="EMBL/GenBank/DDBJ databases">
        <title>SAR11 Genome Evolution.</title>
        <authorList>
            <person name="Giovannoni S."/>
        </authorList>
    </citation>
    <scope>NUCLEOTIDE SEQUENCE [LARGE SCALE GENOMIC DNA]</scope>
    <source>
        <strain evidence="7 8">HTCC9565</strain>
    </source>
</reference>
<dbReference type="SUPFAM" id="SSF53850">
    <property type="entry name" value="Periplasmic binding protein-like II"/>
    <property type="match status" value="1"/>
</dbReference>
<evidence type="ECO:0000256" key="5">
    <source>
        <dbReference type="SAM" id="SignalP"/>
    </source>
</evidence>
<feature type="chain" id="PRO_5045735883" evidence="5">
    <location>
        <begin position="23"/>
        <end position="258"/>
    </location>
</feature>
<dbReference type="EMBL" id="LANA01000002">
    <property type="protein sequence ID" value="NMN67947.1"/>
    <property type="molecule type" value="Genomic_DNA"/>
</dbReference>
<protein>
    <submittedName>
        <fullName evidence="7">Amino acid ABC transporter substrate-binding protein (PAAT family)</fullName>
    </submittedName>
</protein>
<evidence type="ECO:0000256" key="3">
    <source>
        <dbReference type="ARBA" id="ARBA00022729"/>
    </source>
</evidence>
<feature type="domain" description="Solute-binding protein family 3/N-terminal" evidence="6">
    <location>
        <begin position="34"/>
        <end position="257"/>
    </location>
</feature>